<dbReference type="RefSeq" id="WP_046550638.1">
    <property type="nucleotide sequence ID" value="NZ_CP011308.1"/>
</dbReference>
<comment type="subcellular location">
    <subcellularLocation>
        <location evidence="1">Cell outer membrane</location>
    </subcellularLocation>
</comment>
<reference evidence="4 5" key="1">
    <citation type="submission" date="2015-04" db="EMBL/GenBank/DDBJ databases">
        <title>Complete genome sequence of Sulfurovum lithotrophicum ATCC BAA-797T.</title>
        <authorList>
            <person name="Ahn J."/>
            <person name="Park G."/>
            <person name="Jeon W."/>
            <person name="Jang Y."/>
            <person name="Jang M."/>
            <person name="Lee H."/>
            <person name="Lee H."/>
        </authorList>
    </citation>
    <scope>NUCLEOTIDE SEQUENCE [LARGE SCALE GENOMIC DNA]</scope>
    <source>
        <strain evidence="5">ATCC BAA-797 / 42BKT</strain>
    </source>
</reference>
<dbReference type="EMBL" id="CP011308">
    <property type="protein sequence ID" value="AKF24545.1"/>
    <property type="molecule type" value="Genomic_DNA"/>
</dbReference>
<keyword evidence="3" id="KW-0998">Cell outer membrane</keyword>
<dbReference type="Gene3D" id="2.40.170.20">
    <property type="entry name" value="TonB-dependent receptor, beta-barrel domain"/>
    <property type="match status" value="1"/>
</dbReference>
<accession>A0A7U4M0F7</accession>
<evidence type="ECO:0000256" key="1">
    <source>
        <dbReference type="ARBA" id="ARBA00004442"/>
    </source>
</evidence>
<gene>
    <name evidence="4" type="ORF">YH65_03420</name>
</gene>
<evidence type="ECO:0000313" key="4">
    <source>
        <dbReference type="EMBL" id="AKF24545.1"/>
    </source>
</evidence>
<dbReference type="OrthoDB" id="5337294at2"/>
<keyword evidence="5" id="KW-1185">Reference proteome</keyword>
<name>A0A7U4M0F7_9BACT</name>
<protein>
    <recommendedName>
        <fullName evidence="6">TonB-dependent receptor plug domain-containing protein</fullName>
    </recommendedName>
</protein>
<evidence type="ECO:0000313" key="5">
    <source>
        <dbReference type="Proteomes" id="UP000034444"/>
    </source>
</evidence>
<evidence type="ECO:0000256" key="3">
    <source>
        <dbReference type="ARBA" id="ARBA00023237"/>
    </source>
</evidence>
<dbReference type="InterPro" id="IPR036942">
    <property type="entry name" value="Beta-barrel_TonB_sf"/>
</dbReference>
<organism evidence="4 5">
    <name type="scientific">Sulfurovum lithotrophicum</name>
    <dbReference type="NCBI Taxonomy" id="206403"/>
    <lineage>
        <taxon>Bacteria</taxon>
        <taxon>Pseudomonadati</taxon>
        <taxon>Campylobacterota</taxon>
        <taxon>Epsilonproteobacteria</taxon>
        <taxon>Campylobacterales</taxon>
        <taxon>Sulfurovaceae</taxon>
        <taxon>Sulfurovum</taxon>
    </lineage>
</organism>
<keyword evidence="2" id="KW-0472">Membrane</keyword>
<reference evidence="5" key="2">
    <citation type="journal article" date="2017" name="Stand. Genomic Sci.">
        <title>Complete genome sequence of the sulfur-oxidizing chemolithoautotrophic Sulfurovum lithotrophicum 42BKTT.</title>
        <authorList>
            <person name="Jeon W."/>
            <person name="Priscilla L."/>
            <person name="Park G."/>
            <person name="Lee H."/>
            <person name="Lee N."/>
            <person name="Lee D."/>
            <person name="Kwon H."/>
            <person name="Ahn I."/>
            <person name="Lee C."/>
            <person name="Lee H."/>
            <person name="Ahn J."/>
        </authorList>
    </citation>
    <scope>NUCLEOTIDE SEQUENCE [LARGE SCALE GENOMIC DNA]</scope>
    <source>
        <strain evidence="5">ATCC BAA-797 / 42BKT</strain>
    </source>
</reference>
<dbReference type="KEGG" id="slh:YH65_03420"/>
<evidence type="ECO:0008006" key="6">
    <source>
        <dbReference type="Google" id="ProtNLM"/>
    </source>
</evidence>
<dbReference type="SUPFAM" id="SSF56935">
    <property type="entry name" value="Porins"/>
    <property type="match status" value="1"/>
</dbReference>
<proteinExistence type="predicted"/>
<evidence type="ECO:0000256" key="2">
    <source>
        <dbReference type="ARBA" id="ARBA00023136"/>
    </source>
</evidence>
<dbReference type="AlphaFoldDB" id="A0A7U4M0F7"/>
<dbReference type="GO" id="GO:0009279">
    <property type="term" value="C:cell outer membrane"/>
    <property type="evidence" value="ECO:0007669"/>
    <property type="project" value="UniProtKB-SubCell"/>
</dbReference>
<sequence length="625" mass="72717">MPLKYILLTFVFFVFTEAGDINSLLKEYDRQNALSQKTIDANKGHLVLFTREKLERMHAKTLKDVFKTTPVIYYHENRYALPDPLTSGSFEPYRSNFIRLFIDGVEITQGWLGSGLVLYGDVNIDFVDHIEFYYLTPSFETSVEPAFLTIYLYSKDPKRDSGGKVSLIQGSRGYNMQTASYGEQRENFSYMVNLSHTNAIREKVDNGTPVPLSRDFERTQIFSYIKTDTQIFHLQIMDKRTDSFAGPSWDATPIESNTNYLNLHMDYGIDLSSVLHAQISYDWLKTDMNYIDDKPFAWWNGVNQNNTFIGESKNSTYTADLTYNDVFKNHHITAGVKGRYKSFDSLKSENMGTDAFDFSHEIIGSLFFQDQYMLTEDQLLSAGLSYNYIVRNGGVTNDSLLQLRLGYIFTGDEWGYKAYLYRTQVALEPLMRYFYPEQTLTAEAQTTLGFTQEVSFHTKNQQIRLILHMMKDENGLLKNSLIANTGETEYYTAILNYDYAFDRDNKLNLQLYYARYNNIFNLDNLDDISGYFSFFNSYGNFDFYNGLVWHRNSLDWKNYLDWTSTVSWNLTEQLSITLKGDNILNRAKKTKLYRLDVTTQPPTIMEPLSVTPIDRRFTIELEYLF</sequence>
<dbReference type="Proteomes" id="UP000034444">
    <property type="component" value="Chromosome"/>
</dbReference>